<dbReference type="Gene3D" id="3.30.750.24">
    <property type="entry name" value="STAS domain"/>
    <property type="match status" value="1"/>
</dbReference>
<sequence>MYKLTGEFSQNTARAVEAAGSSMIAQGQFSFDLSGLERIDSAAVAVMIEWQRQADKQNRAMEFHDAPAGLLSLIRLYGLTEQFQLTASAGRH</sequence>
<dbReference type="Proteomes" id="UP000588051">
    <property type="component" value="Unassembled WGS sequence"/>
</dbReference>
<evidence type="ECO:0000313" key="3">
    <source>
        <dbReference type="Proteomes" id="UP000588051"/>
    </source>
</evidence>
<proteinExistence type="predicted"/>
<organism evidence="2 3">
    <name type="scientific">Undibacterium oligocarboniphilum</name>
    <dbReference type="NCBI Taxonomy" id="666702"/>
    <lineage>
        <taxon>Bacteria</taxon>
        <taxon>Pseudomonadati</taxon>
        <taxon>Pseudomonadota</taxon>
        <taxon>Betaproteobacteria</taxon>
        <taxon>Burkholderiales</taxon>
        <taxon>Oxalobacteraceae</taxon>
        <taxon>Undibacterium</taxon>
    </lineage>
</organism>
<comment type="caution">
    <text evidence="2">The sequence shown here is derived from an EMBL/GenBank/DDBJ whole genome shotgun (WGS) entry which is preliminary data.</text>
</comment>
<dbReference type="CDD" id="cd07043">
    <property type="entry name" value="STAS_anti-anti-sigma_factors"/>
    <property type="match status" value="1"/>
</dbReference>
<name>A0A850QFX1_9BURK</name>
<feature type="domain" description="STAS" evidence="1">
    <location>
        <begin position="1"/>
        <end position="92"/>
    </location>
</feature>
<protein>
    <submittedName>
        <fullName evidence="2">STAS domain-containing protein</fullName>
    </submittedName>
</protein>
<dbReference type="InterPro" id="IPR058548">
    <property type="entry name" value="MlaB-like_STAS"/>
</dbReference>
<accession>A0A850QFX1</accession>
<dbReference type="Pfam" id="PF13466">
    <property type="entry name" value="STAS_2"/>
    <property type="match status" value="1"/>
</dbReference>
<dbReference type="InterPro" id="IPR002645">
    <property type="entry name" value="STAS_dom"/>
</dbReference>
<dbReference type="EMBL" id="JABXYJ010000001">
    <property type="protein sequence ID" value="NVO76295.1"/>
    <property type="molecule type" value="Genomic_DNA"/>
</dbReference>
<gene>
    <name evidence="2" type="ORF">HV832_00435</name>
</gene>
<dbReference type="AlphaFoldDB" id="A0A850QFX1"/>
<dbReference type="PROSITE" id="PS50801">
    <property type="entry name" value="STAS"/>
    <property type="match status" value="1"/>
</dbReference>
<dbReference type="SUPFAM" id="SSF52091">
    <property type="entry name" value="SpoIIaa-like"/>
    <property type="match status" value="1"/>
</dbReference>
<evidence type="ECO:0000259" key="1">
    <source>
        <dbReference type="PROSITE" id="PS50801"/>
    </source>
</evidence>
<dbReference type="InterPro" id="IPR036513">
    <property type="entry name" value="STAS_dom_sf"/>
</dbReference>
<evidence type="ECO:0000313" key="2">
    <source>
        <dbReference type="EMBL" id="NVO76295.1"/>
    </source>
</evidence>
<reference evidence="2 3" key="1">
    <citation type="submission" date="2020-06" db="EMBL/GenBank/DDBJ databases">
        <authorList>
            <person name="Qiu C."/>
            <person name="Liu Z."/>
        </authorList>
    </citation>
    <scope>NUCLEOTIDE SEQUENCE [LARGE SCALE GENOMIC DNA]</scope>
    <source>
        <strain evidence="2 3">EM 1</strain>
    </source>
</reference>
<keyword evidence="3" id="KW-1185">Reference proteome</keyword>